<protein>
    <submittedName>
        <fullName evidence="2">Uncharacterized protein</fullName>
    </submittedName>
</protein>
<dbReference type="EMBL" id="BLLF01003194">
    <property type="protein sequence ID" value="GFH26657.1"/>
    <property type="molecule type" value="Genomic_DNA"/>
</dbReference>
<feature type="compositionally biased region" description="Low complexity" evidence="1">
    <location>
        <begin position="243"/>
        <end position="258"/>
    </location>
</feature>
<evidence type="ECO:0000313" key="2">
    <source>
        <dbReference type="EMBL" id="GFH26657.1"/>
    </source>
</evidence>
<keyword evidence="3" id="KW-1185">Reference proteome</keyword>
<evidence type="ECO:0000313" key="3">
    <source>
        <dbReference type="Proteomes" id="UP000485058"/>
    </source>
</evidence>
<feature type="region of interest" description="Disordered" evidence="1">
    <location>
        <begin position="243"/>
        <end position="265"/>
    </location>
</feature>
<organism evidence="2 3">
    <name type="scientific">Haematococcus lacustris</name>
    <name type="common">Green alga</name>
    <name type="synonym">Haematococcus pluvialis</name>
    <dbReference type="NCBI Taxonomy" id="44745"/>
    <lineage>
        <taxon>Eukaryota</taxon>
        <taxon>Viridiplantae</taxon>
        <taxon>Chlorophyta</taxon>
        <taxon>core chlorophytes</taxon>
        <taxon>Chlorophyceae</taxon>
        <taxon>CS clade</taxon>
        <taxon>Chlamydomonadales</taxon>
        <taxon>Haematococcaceae</taxon>
        <taxon>Haematococcus</taxon>
    </lineage>
</organism>
<dbReference type="Proteomes" id="UP000485058">
    <property type="component" value="Unassembled WGS sequence"/>
</dbReference>
<comment type="caution">
    <text evidence="2">The sequence shown here is derived from an EMBL/GenBank/DDBJ whole genome shotgun (WGS) entry which is preliminary data.</text>
</comment>
<accession>A0A699ZUW0</accession>
<evidence type="ECO:0000256" key="1">
    <source>
        <dbReference type="SAM" id="MobiDB-lite"/>
    </source>
</evidence>
<reference evidence="2 3" key="1">
    <citation type="submission" date="2020-02" db="EMBL/GenBank/DDBJ databases">
        <title>Draft genome sequence of Haematococcus lacustris strain NIES-144.</title>
        <authorList>
            <person name="Morimoto D."/>
            <person name="Nakagawa S."/>
            <person name="Yoshida T."/>
            <person name="Sawayama S."/>
        </authorList>
    </citation>
    <scope>NUCLEOTIDE SEQUENCE [LARGE SCALE GENOMIC DNA]</scope>
    <source>
        <strain evidence="2 3">NIES-144</strain>
    </source>
</reference>
<sequence>MTCRDSHESQVQAQRCRALPPITYPAGLAPSSATEPLDGGAGVSLRAPPIPWLPADPAEAITQNAVLWAGGVRLTWHATPASVEAMAKVGTADRDYWQGHSSSSSSSYLLLNTSSTSSSISTNCSNSSSSKYLRFNLNIIIIIIISSSSSSSKHHKANLNIISSSLGWSLLTTATHLPISKPMLVASRLLSCTVALTKSKQTRVASAAQAALLYWRTALHGLPIPGGSAPLVAVPVAAGRGPSAAAAGGAHPPQGAPSVQPWQRW</sequence>
<dbReference type="AlphaFoldDB" id="A0A699ZUW0"/>
<name>A0A699ZUW0_HAELA</name>
<gene>
    <name evidence="2" type="ORF">HaLaN_24838</name>
</gene>
<proteinExistence type="predicted"/>